<keyword evidence="3" id="KW-1185">Reference proteome</keyword>
<name>A0A1H6RRH2_9EURY</name>
<keyword evidence="1" id="KW-0472">Membrane</keyword>
<dbReference type="STRING" id="1073996.SAMN05444271_10361"/>
<dbReference type="KEGG" id="hae:halTADL_2539"/>
<dbReference type="RefSeq" id="WP_089671051.1">
    <property type="nucleotide sequence ID" value="NZ_CP024845.1"/>
</dbReference>
<reference evidence="2 3" key="1">
    <citation type="submission" date="2016-10" db="EMBL/GenBank/DDBJ databases">
        <authorList>
            <person name="de Groot N.N."/>
        </authorList>
    </citation>
    <scope>NUCLEOTIDE SEQUENCE [LARGE SCALE GENOMIC DNA]</scope>
    <source>
        <strain evidence="2 3">DSM 22187</strain>
    </source>
</reference>
<protein>
    <submittedName>
        <fullName evidence="2">Probable cobalt transporter subunit (CbtB)</fullName>
    </submittedName>
</protein>
<evidence type="ECO:0000313" key="3">
    <source>
        <dbReference type="Proteomes" id="UP000198888"/>
    </source>
</evidence>
<dbReference type="AlphaFoldDB" id="A0A1H6RRH2"/>
<organism evidence="2 3">
    <name type="scientific">Halohasta litchfieldiae</name>
    <dbReference type="NCBI Taxonomy" id="1073996"/>
    <lineage>
        <taxon>Archaea</taxon>
        <taxon>Methanobacteriati</taxon>
        <taxon>Methanobacteriota</taxon>
        <taxon>Stenosarchaea group</taxon>
        <taxon>Halobacteria</taxon>
        <taxon>Halobacteriales</taxon>
        <taxon>Haloferacaceae</taxon>
        <taxon>Halohasta</taxon>
    </lineage>
</organism>
<dbReference type="GeneID" id="35003312"/>
<dbReference type="Pfam" id="PF09489">
    <property type="entry name" value="CbtB"/>
    <property type="match status" value="1"/>
</dbReference>
<accession>A0A1H6RRH2</accession>
<dbReference type="EMBL" id="FNYR01000003">
    <property type="protein sequence ID" value="SEI58468.1"/>
    <property type="molecule type" value="Genomic_DNA"/>
</dbReference>
<gene>
    <name evidence="2" type="ORF">SAMN05444271_10361</name>
</gene>
<evidence type="ECO:0000256" key="1">
    <source>
        <dbReference type="SAM" id="Phobius"/>
    </source>
</evidence>
<keyword evidence="1" id="KW-1133">Transmembrane helix</keyword>
<keyword evidence="1" id="KW-0812">Transmembrane</keyword>
<evidence type="ECO:0000313" key="2">
    <source>
        <dbReference type="EMBL" id="SEI58468.1"/>
    </source>
</evidence>
<proteinExistence type="predicted"/>
<dbReference type="Proteomes" id="UP000198888">
    <property type="component" value="Unassembled WGS sequence"/>
</dbReference>
<feature type="transmembrane region" description="Helical" evidence="1">
    <location>
        <begin position="20"/>
        <end position="41"/>
    </location>
</feature>
<sequence>MTSTDDTVADRIQTARATVTPIQAATLLTFATAITFALVVLQEPLAHESLHNFRHAAGVVCH</sequence>
<accession>A0A2H4Q4K4</accession>
<dbReference type="InterPro" id="IPR012667">
    <property type="entry name" value="CbtB_put"/>
</dbReference>